<dbReference type="GeneID" id="20329989"/>
<dbReference type="KEGG" id="ovi:T265_15824"/>
<evidence type="ECO:0000313" key="2">
    <source>
        <dbReference type="Proteomes" id="UP000054324"/>
    </source>
</evidence>
<organism evidence="1 2">
    <name type="scientific">Opisthorchis viverrini</name>
    <name type="common">Southeast Asian liver fluke</name>
    <dbReference type="NCBI Taxonomy" id="6198"/>
    <lineage>
        <taxon>Eukaryota</taxon>
        <taxon>Metazoa</taxon>
        <taxon>Spiralia</taxon>
        <taxon>Lophotrochozoa</taxon>
        <taxon>Platyhelminthes</taxon>
        <taxon>Trematoda</taxon>
        <taxon>Digenea</taxon>
        <taxon>Opisthorchiida</taxon>
        <taxon>Opisthorchiata</taxon>
        <taxon>Opisthorchiidae</taxon>
        <taxon>Opisthorchis</taxon>
    </lineage>
</organism>
<dbReference type="Proteomes" id="UP000054324">
    <property type="component" value="Unassembled WGS sequence"/>
</dbReference>
<sequence>MLETAGHPILGDFVHTDFGTPKNGVKKVVGPHLLACSRASIRPHRFTFVLGFPGDALGLASVEM</sequence>
<gene>
    <name evidence="1" type="ORF">T265_15824</name>
</gene>
<dbReference type="CTD" id="20329989"/>
<dbReference type="RefSeq" id="XP_009177463.1">
    <property type="nucleotide sequence ID" value="XM_009179199.1"/>
</dbReference>
<feature type="non-terminal residue" evidence="1">
    <location>
        <position position="64"/>
    </location>
</feature>
<keyword evidence="2" id="KW-1185">Reference proteome</keyword>
<evidence type="ECO:0000313" key="1">
    <source>
        <dbReference type="EMBL" id="KER18790.1"/>
    </source>
</evidence>
<protein>
    <submittedName>
        <fullName evidence="1">Uncharacterized protein</fullName>
    </submittedName>
</protein>
<proteinExistence type="predicted"/>
<dbReference type="AlphaFoldDB" id="A0A074Z6B9"/>
<reference evidence="1 2" key="1">
    <citation type="submission" date="2013-11" db="EMBL/GenBank/DDBJ databases">
        <title>Opisthorchis viverrini - life in the bile duct.</title>
        <authorList>
            <person name="Young N.D."/>
            <person name="Nagarajan N."/>
            <person name="Lin S.J."/>
            <person name="Korhonen P.K."/>
            <person name="Jex A.R."/>
            <person name="Hall R.S."/>
            <person name="Safavi-Hemami H."/>
            <person name="Kaewkong W."/>
            <person name="Bertrand D."/>
            <person name="Gao S."/>
            <person name="Seet Q."/>
            <person name="Wongkham S."/>
            <person name="Teh B.T."/>
            <person name="Wongkham C."/>
            <person name="Intapan P.M."/>
            <person name="Maleewong W."/>
            <person name="Yang X."/>
            <person name="Hu M."/>
            <person name="Wang Z."/>
            <person name="Hofmann A."/>
            <person name="Sternberg P.W."/>
            <person name="Tan P."/>
            <person name="Wang J."/>
            <person name="Gasser R.B."/>
        </authorList>
    </citation>
    <scope>NUCLEOTIDE SEQUENCE [LARGE SCALE GENOMIC DNA]</scope>
</reference>
<accession>A0A074Z6B9</accession>
<name>A0A074Z6B9_OPIVI</name>
<dbReference type="EMBL" id="KL597948">
    <property type="protein sequence ID" value="KER18790.1"/>
    <property type="molecule type" value="Genomic_DNA"/>
</dbReference>